<evidence type="ECO:0000313" key="2">
    <source>
        <dbReference type="EMBL" id="AWG42449.1"/>
    </source>
</evidence>
<gene>
    <name evidence="2" type="ORF">CR532_00215</name>
</gene>
<keyword evidence="1" id="KW-0472">Membrane</keyword>
<protein>
    <submittedName>
        <fullName evidence="2">Uncharacterized protein</fullName>
    </submittedName>
</protein>
<accession>A0A2S1LVX5</accession>
<reference evidence="2 3" key="1">
    <citation type="submission" date="2018-01" db="EMBL/GenBank/DDBJ databases">
        <title>Genome sequence of Borrelia tachyglossi.</title>
        <authorList>
            <person name="Gofton A.W."/>
        </authorList>
    </citation>
    <scope>NUCLEOTIDE SEQUENCE [LARGE SCALE GENOMIC DNA]</scope>
    <source>
        <strain evidence="2 3">Bc-F10-1268</strain>
    </source>
</reference>
<dbReference type="Proteomes" id="UP000244655">
    <property type="component" value="Chromosome"/>
</dbReference>
<feature type="transmembrane region" description="Helical" evidence="1">
    <location>
        <begin position="12"/>
        <end position="30"/>
    </location>
</feature>
<keyword evidence="1" id="KW-1133">Transmembrane helix</keyword>
<evidence type="ECO:0000256" key="1">
    <source>
        <dbReference type="SAM" id="Phobius"/>
    </source>
</evidence>
<dbReference type="OrthoDB" id="351011at2"/>
<sequence>MGEKKFHFQKYFLILILLSSIVGFLTYFYSDSLVKKTRRSTEEDLNKKLKLINMEDFYFDLNSSLNMNDFFFPKPHMLDGELRYDAIKHKSINEELLRELWVRSENLFNVDLEKQNESLIDRILENYK</sequence>
<name>A0A2S1LVX5_9SPIR</name>
<dbReference type="RefSeq" id="WP_108728846.1">
    <property type="nucleotide sequence ID" value="NZ_CP025785.1"/>
</dbReference>
<proteinExistence type="predicted"/>
<organism evidence="2 3">
    <name type="scientific">Candidatus Borreliella tachyglossi</name>
    <dbReference type="NCBI Taxonomy" id="1964448"/>
    <lineage>
        <taxon>Bacteria</taxon>
        <taxon>Pseudomonadati</taxon>
        <taxon>Spirochaetota</taxon>
        <taxon>Spirochaetia</taxon>
        <taxon>Spirochaetales</taxon>
        <taxon>Borreliaceae</taxon>
        <taxon>Borreliella</taxon>
    </lineage>
</organism>
<keyword evidence="3" id="KW-1185">Reference proteome</keyword>
<dbReference type="AlphaFoldDB" id="A0A2S1LVX5"/>
<evidence type="ECO:0000313" key="3">
    <source>
        <dbReference type="Proteomes" id="UP000244655"/>
    </source>
</evidence>
<keyword evidence="1" id="KW-0812">Transmembrane</keyword>
<dbReference type="EMBL" id="CP025785">
    <property type="protein sequence ID" value="AWG42449.1"/>
    <property type="molecule type" value="Genomic_DNA"/>
</dbReference>